<feature type="transmembrane region" description="Helical" evidence="9">
    <location>
        <begin position="484"/>
        <end position="504"/>
    </location>
</feature>
<dbReference type="InterPro" id="IPR003439">
    <property type="entry name" value="ABC_transporter-like_ATP-bd"/>
</dbReference>
<protein>
    <recommendedName>
        <fullName evidence="10">ABC transporter domain-containing protein</fullName>
    </recommendedName>
</protein>
<evidence type="ECO:0000256" key="2">
    <source>
        <dbReference type="ARBA" id="ARBA00022448"/>
    </source>
</evidence>
<dbReference type="PANTHER" id="PTHR48041:SF139">
    <property type="entry name" value="PROTEIN SCARLET"/>
    <property type="match status" value="1"/>
</dbReference>
<evidence type="ECO:0000256" key="5">
    <source>
        <dbReference type="ARBA" id="ARBA00022840"/>
    </source>
</evidence>
<dbReference type="InterPro" id="IPR027417">
    <property type="entry name" value="P-loop_NTPase"/>
</dbReference>
<dbReference type="Pfam" id="PF01061">
    <property type="entry name" value="ABC2_membrane"/>
    <property type="match status" value="1"/>
</dbReference>
<keyword evidence="12" id="KW-1185">Reference proteome</keyword>
<dbReference type="EMBL" id="AP023440">
    <property type="protein sequence ID" value="BCL32846.1"/>
    <property type="molecule type" value="Genomic_DNA"/>
</dbReference>
<gene>
    <name evidence="11" type="ORF">GCM10017557_77050</name>
</gene>
<evidence type="ECO:0000313" key="12">
    <source>
        <dbReference type="Proteomes" id="UP000516444"/>
    </source>
</evidence>
<dbReference type="KEGG" id="sgm:GCM10017557_77050"/>
<keyword evidence="2" id="KW-0813">Transport</keyword>
<dbReference type="InterPro" id="IPR013525">
    <property type="entry name" value="ABC2_TM"/>
</dbReference>
<evidence type="ECO:0000313" key="11">
    <source>
        <dbReference type="EMBL" id="BCL32846.1"/>
    </source>
</evidence>
<feature type="transmembrane region" description="Helical" evidence="9">
    <location>
        <begin position="451"/>
        <end position="472"/>
    </location>
</feature>
<evidence type="ECO:0000256" key="1">
    <source>
        <dbReference type="ARBA" id="ARBA00004141"/>
    </source>
</evidence>
<dbReference type="Gene3D" id="3.40.50.300">
    <property type="entry name" value="P-loop containing nucleotide triphosphate hydrolases"/>
    <property type="match status" value="1"/>
</dbReference>
<feature type="transmembrane region" description="Helical" evidence="9">
    <location>
        <begin position="516"/>
        <end position="535"/>
    </location>
</feature>
<feature type="transmembrane region" description="Helical" evidence="9">
    <location>
        <begin position="368"/>
        <end position="392"/>
    </location>
</feature>
<dbReference type="GO" id="GO:0016887">
    <property type="term" value="F:ATP hydrolysis activity"/>
    <property type="evidence" value="ECO:0007669"/>
    <property type="project" value="InterPro"/>
</dbReference>
<dbReference type="GO" id="GO:0140359">
    <property type="term" value="F:ABC-type transporter activity"/>
    <property type="evidence" value="ECO:0007669"/>
    <property type="project" value="InterPro"/>
</dbReference>
<feature type="region of interest" description="Disordered" evidence="8">
    <location>
        <begin position="18"/>
        <end position="58"/>
    </location>
</feature>
<keyword evidence="7 9" id="KW-0472">Membrane</keyword>
<sequence length="628" mass="64956">MASVASVEVPTLPSGAACLRGGADHPLKSGPPPASPWHAASMPTPTGPRPPVSAPRAPAHGLRIRARRLTQRVRGAGHVLHDVSFDAAPGQLVVIAGSSGAGKTVLLETLAGLRGADEGAVLHDGVRPGAPGPEFGFVPQEDVLHRDLPLHRTLVYAAGLRMPPGTSAASVTAAVDRVLDSLGLSHRAGTPVRALSGGERKRACVAAELLTGPRALFLDEPTSGLDPVTGAALLRTLRSLAEDGTTIVLTTHVLADLFRGDRVVFLSPGGQVAYTGEPGALCGAFGVDTVEDVYGVVSEGALSGGVVSEGVVAEGVVADGVRTEPAPDEPAVPRTGAVRPLPRQRVGAVRQWSLLTRRDTALLLHSRLSVAVLAGSPVMIVAMFAVLFRAGAFDPADPDPGSTAMIMFWIAFGAFFFGLTYGLLQICTELPVLRREWLAGLRIGPYVASKLTMMLPVLAGADALLLAVLRALDRLPAAGWDTYVSLFVSSVLASAAALALGLLASAAVTEPGQATLMLPLLCFPQVLFSGAFVPVPRMTGGGEAISWAMTNRWAFEALGSGVGLAALWRDGTSGLGPPLLTSYGDSFAGPASRGWLILAGFALLFLAVTWAVLVRKCRGGVVRDRSGR</sequence>
<dbReference type="GO" id="GO:0016020">
    <property type="term" value="C:membrane"/>
    <property type="evidence" value="ECO:0007669"/>
    <property type="project" value="UniProtKB-SubCell"/>
</dbReference>
<evidence type="ECO:0000256" key="7">
    <source>
        <dbReference type="ARBA" id="ARBA00023136"/>
    </source>
</evidence>
<dbReference type="GO" id="GO:0005524">
    <property type="term" value="F:ATP binding"/>
    <property type="evidence" value="ECO:0007669"/>
    <property type="project" value="UniProtKB-KW"/>
</dbReference>
<evidence type="ECO:0000256" key="8">
    <source>
        <dbReference type="SAM" id="MobiDB-lite"/>
    </source>
</evidence>
<dbReference type="InterPro" id="IPR003593">
    <property type="entry name" value="AAA+_ATPase"/>
</dbReference>
<reference evidence="11 12" key="1">
    <citation type="journal article" date="2014" name="Int. J. Syst. Evol. Microbiol.">
        <title>Complete genome sequence of Corynebacterium casei LMG S-19264T (=DSM 44701T), isolated from a smear-ripened cheese.</title>
        <authorList>
            <consortium name="US DOE Joint Genome Institute (JGI-PGF)"/>
            <person name="Walter F."/>
            <person name="Albersmeier A."/>
            <person name="Kalinowski J."/>
            <person name="Ruckert C."/>
        </authorList>
    </citation>
    <scope>NUCLEOTIDE SEQUENCE [LARGE SCALE GENOMIC DNA]</scope>
    <source>
        <strain evidence="11 12">JCM 4677</strain>
    </source>
</reference>
<evidence type="ECO:0000259" key="10">
    <source>
        <dbReference type="PROSITE" id="PS50893"/>
    </source>
</evidence>
<evidence type="ECO:0000256" key="3">
    <source>
        <dbReference type="ARBA" id="ARBA00022692"/>
    </source>
</evidence>
<organism evidence="11 12">
    <name type="scientific">Streptomyces aurantiacus</name>
    <dbReference type="NCBI Taxonomy" id="47760"/>
    <lineage>
        <taxon>Bacteria</taxon>
        <taxon>Bacillati</taxon>
        <taxon>Actinomycetota</taxon>
        <taxon>Actinomycetes</taxon>
        <taxon>Kitasatosporales</taxon>
        <taxon>Streptomycetaceae</taxon>
        <taxon>Streptomyces</taxon>
        <taxon>Streptomyces aurantiacus group</taxon>
    </lineage>
</organism>
<evidence type="ECO:0000256" key="9">
    <source>
        <dbReference type="SAM" id="Phobius"/>
    </source>
</evidence>
<proteinExistence type="predicted"/>
<dbReference type="PROSITE" id="PS50893">
    <property type="entry name" value="ABC_TRANSPORTER_2"/>
    <property type="match status" value="1"/>
</dbReference>
<evidence type="ECO:0000256" key="6">
    <source>
        <dbReference type="ARBA" id="ARBA00022989"/>
    </source>
</evidence>
<accession>A0A7G1PG91</accession>
<keyword evidence="6 9" id="KW-1133">Transmembrane helix</keyword>
<evidence type="ECO:0000256" key="4">
    <source>
        <dbReference type="ARBA" id="ARBA00022741"/>
    </source>
</evidence>
<dbReference type="InterPro" id="IPR050352">
    <property type="entry name" value="ABCG_transporters"/>
</dbReference>
<feature type="domain" description="ABC transporter" evidence="10">
    <location>
        <begin position="64"/>
        <end position="294"/>
    </location>
</feature>
<keyword evidence="5" id="KW-0067">ATP-binding</keyword>
<dbReference type="SUPFAM" id="SSF52540">
    <property type="entry name" value="P-loop containing nucleoside triphosphate hydrolases"/>
    <property type="match status" value="1"/>
</dbReference>
<dbReference type="SMART" id="SM00382">
    <property type="entry name" value="AAA"/>
    <property type="match status" value="1"/>
</dbReference>
<dbReference type="Proteomes" id="UP000516444">
    <property type="component" value="Chromosome"/>
</dbReference>
<dbReference type="PANTHER" id="PTHR48041">
    <property type="entry name" value="ABC TRANSPORTER G FAMILY MEMBER 28"/>
    <property type="match status" value="1"/>
</dbReference>
<dbReference type="PROSITE" id="PS00211">
    <property type="entry name" value="ABC_TRANSPORTER_1"/>
    <property type="match status" value="1"/>
</dbReference>
<keyword evidence="3 9" id="KW-0812">Transmembrane</keyword>
<name>A0A7G1PG91_9ACTN</name>
<dbReference type="InterPro" id="IPR017871">
    <property type="entry name" value="ABC_transporter-like_CS"/>
</dbReference>
<feature type="transmembrane region" description="Helical" evidence="9">
    <location>
        <begin position="595"/>
        <end position="614"/>
    </location>
</feature>
<keyword evidence="4" id="KW-0547">Nucleotide-binding</keyword>
<dbReference type="AlphaFoldDB" id="A0A7G1PG91"/>
<comment type="subcellular location">
    <subcellularLocation>
        <location evidence="1">Membrane</location>
        <topology evidence="1">Multi-pass membrane protein</topology>
    </subcellularLocation>
</comment>
<feature type="transmembrane region" description="Helical" evidence="9">
    <location>
        <begin position="404"/>
        <end position="424"/>
    </location>
</feature>
<dbReference type="Pfam" id="PF00005">
    <property type="entry name" value="ABC_tran"/>
    <property type="match status" value="1"/>
</dbReference>